<reference evidence="2 3" key="1">
    <citation type="journal article" date="2015" name="Nature">
        <title>rRNA introns, odd ribosomes, and small enigmatic genomes across a large radiation of phyla.</title>
        <authorList>
            <person name="Brown C.T."/>
            <person name="Hug L.A."/>
            <person name="Thomas B.C."/>
            <person name="Sharon I."/>
            <person name="Castelle C.J."/>
            <person name="Singh A."/>
            <person name="Wilkins M.J."/>
            <person name="Williams K.H."/>
            <person name="Banfield J.F."/>
        </authorList>
    </citation>
    <scope>NUCLEOTIDE SEQUENCE [LARGE SCALE GENOMIC DNA]</scope>
</reference>
<name>A0A0G0UE50_9BACT</name>
<dbReference type="Proteomes" id="UP000034854">
    <property type="component" value="Unassembled WGS sequence"/>
</dbReference>
<evidence type="ECO:0000313" key="3">
    <source>
        <dbReference type="Proteomes" id="UP000034854"/>
    </source>
</evidence>
<accession>A0A0G0UE50</accession>
<evidence type="ECO:0000259" key="1">
    <source>
        <dbReference type="Pfam" id="PF00535"/>
    </source>
</evidence>
<dbReference type="Gene3D" id="3.90.550.10">
    <property type="entry name" value="Spore Coat Polysaccharide Biosynthesis Protein SpsA, Chain A"/>
    <property type="match status" value="1"/>
</dbReference>
<dbReference type="AlphaFoldDB" id="A0A0G0UE50"/>
<dbReference type="Pfam" id="PF00535">
    <property type="entry name" value="Glycos_transf_2"/>
    <property type="match status" value="1"/>
</dbReference>
<comment type="caution">
    <text evidence="2">The sequence shown here is derived from an EMBL/GenBank/DDBJ whole genome shotgun (WGS) entry which is preliminary data.</text>
</comment>
<gene>
    <name evidence="2" type="ORF">UU34_C0006G0033</name>
</gene>
<protein>
    <recommendedName>
        <fullName evidence="1">Glycosyltransferase 2-like domain-containing protein</fullName>
    </recommendedName>
</protein>
<organism evidence="2 3">
    <name type="scientific">Candidatus Curtissbacteria bacterium GW2011_GWA1_41_11</name>
    <dbReference type="NCBI Taxonomy" id="1618409"/>
    <lineage>
        <taxon>Bacteria</taxon>
        <taxon>Candidatus Curtissiibacteriota</taxon>
    </lineage>
</organism>
<sequence>MKKKQSLNVVIPVYNEEKELATNITTLVDFLQKHLAMINWQMSIVDNASTDRTYAIARDLSLNNKRITALHLDEKGRGRAVKYAWTRVKTDFVAYMDVDLSTDLKHLPALIGALARGYDVAIGSRNAKGARVYGRNMLRTITSKGYIVLIKLLFWVHFTDAQCGFKAATRRAVDFLIPRVQDDEWFFDTEFLILAEKLGFRIYDEPVTWIDNPGSTVRVLHTARGDVEGLWRLLVRRPWRNFSYGRRIA</sequence>
<dbReference type="InterPro" id="IPR029044">
    <property type="entry name" value="Nucleotide-diphossugar_trans"/>
</dbReference>
<dbReference type="PANTHER" id="PTHR10859">
    <property type="entry name" value="GLYCOSYL TRANSFERASE"/>
    <property type="match status" value="1"/>
</dbReference>
<proteinExistence type="predicted"/>
<dbReference type="InterPro" id="IPR001173">
    <property type="entry name" value="Glyco_trans_2-like"/>
</dbReference>
<dbReference type="PANTHER" id="PTHR10859:SF91">
    <property type="entry name" value="DOLICHYL-PHOSPHATE BETA-GLUCOSYLTRANSFERASE"/>
    <property type="match status" value="1"/>
</dbReference>
<feature type="domain" description="Glycosyltransferase 2-like" evidence="1">
    <location>
        <begin position="9"/>
        <end position="171"/>
    </location>
</feature>
<dbReference type="GO" id="GO:0006487">
    <property type="term" value="P:protein N-linked glycosylation"/>
    <property type="evidence" value="ECO:0007669"/>
    <property type="project" value="TreeGrafter"/>
</dbReference>
<dbReference type="SUPFAM" id="SSF53448">
    <property type="entry name" value="Nucleotide-diphospho-sugar transferases"/>
    <property type="match status" value="1"/>
</dbReference>
<evidence type="ECO:0000313" key="2">
    <source>
        <dbReference type="EMBL" id="KKR87214.1"/>
    </source>
</evidence>
<dbReference type="EMBL" id="LCAG01000006">
    <property type="protein sequence ID" value="KKR87214.1"/>
    <property type="molecule type" value="Genomic_DNA"/>
</dbReference>